<dbReference type="SUPFAM" id="SSF48403">
    <property type="entry name" value="Ankyrin repeat"/>
    <property type="match status" value="1"/>
</dbReference>
<dbReference type="PROSITE" id="PS50297">
    <property type="entry name" value="ANK_REP_REGION"/>
    <property type="match status" value="1"/>
</dbReference>
<feature type="non-terminal residue" evidence="3">
    <location>
        <position position="1"/>
    </location>
</feature>
<gene>
    <name evidence="3" type="ORF">chiPu_0022615</name>
</gene>
<dbReference type="Pfam" id="PF00023">
    <property type="entry name" value="Ank"/>
    <property type="match status" value="1"/>
</dbReference>
<comment type="caution">
    <text evidence="3">The sequence shown here is derived from an EMBL/GenBank/DDBJ whole genome shotgun (WGS) entry which is preliminary data.</text>
</comment>
<reference evidence="3 4" key="1">
    <citation type="journal article" date="2018" name="Nat. Ecol. Evol.">
        <title>Shark genomes provide insights into elasmobranch evolution and the origin of vertebrates.</title>
        <authorList>
            <person name="Hara Y"/>
            <person name="Yamaguchi K"/>
            <person name="Onimaru K"/>
            <person name="Kadota M"/>
            <person name="Koyanagi M"/>
            <person name="Keeley SD"/>
            <person name="Tatsumi K"/>
            <person name="Tanaka K"/>
            <person name="Motone F"/>
            <person name="Kageyama Y"/>
            <person name="Nozu R"/>
            <person name="Adachi N"/>
            <person name="Nishimura O"/>
            <person name="Nakagawa R"/>
            <person name="Tanegashima C"/>
            <person name="Kiyatake I"/>
            <person name="Matsumoto R"/>
            <person name="Murakumo K"/>
            <person name="Nishida K"/>
            <person name="Terakita A"/>
            <person name="Kuratani S"/>
            <person name="Sato K"/>
            <person name="Hyodo S Kuraku.S."/>
        </authorList>
    </citation>
    <scope>NUCLEOTIDE SEQUENCE [LARGE SCALE GENOMIC DNA]</scope>
</reference>
<protein>
    <submittedName>
        <fullName evidence="3">Uncharacterized protein</fullName>
    </submittedName>
</protein>
<evidence type="ECO:0000256" key="1">
    <source>
        <dbReference type="PROSITE-ProRule" id="PRU00023"/>
    </source>
</evidence>
<dbReference type="PANTHER" id="PTHR16036:SF2">
    <property type="entry name" value="TRNA ENDONUCLEASE ANKZF1"/>
    <property type="match status" value="1"/>
</dbReference>
<sequence>NEYYRLRNDLYTACKTGNVEHLRELLSNVLLLHNTEHGHSDHKESSNEATESTIETEQRHFQTPGQTGDSEDSEVGVESHLADSLNLGPPGKQDLCLAVGVVPMLCEVLDDSGFTLLHVAAAAGQAPVVRLLMDAGCDPAIR</sequence>
<dbReference type="SMART" id="SM00248">
    <property type="entry name" value="ANK"/>
    <property type="match status" value="2"/>
</dbReference>
<dbReference type="InterPro" id="IPR047139">
    <property type="entry name" value="ANKZ1/VMS1"/>
</dbReference>
<dbReference type="AlphaFoldDB" id="A0A401RGA5"/>
<dbReference type="STRING" id="137246.A0A401RGA5"/>
<evidence type="ECO:0000313" key="3">
    <source>
        <dbReference type="EMBL" id="GCC17183.1"/>
    </source>
</evidence>
<feature type="compositionally biased region" description="Basic and acidic residues" evidence="2">
    <location>
        <begin position="37"/>
        <end position="46"/>
    </location>
</feature>
<dbReference type="PROSITE" id="PS50088">
    <property type="entry name" value="ANK_REPEAT"/>
    <property type="match status" value="1"/>
</dbReference>
<evidence type="ECO:0000313" key="4">
    <source>
        <dbReference type="Proteomes" id="UP000287033"/>
    </source>
</evidence>
<dbReference type="Proteomes" id="UP000287033">
    <property type="component" value="Unassembled WGS sequence"/>
</dbReference>
<keyword evidence="1" id="KW-0040">ANK repeat</keyword>
<dbReference type="Gene3D" id="1.25.40.20">
    <property type="entry name" value="Ankyrin repeat-containing domain"/>
    <property type="match status" value="1"/>
</dbReference>
<dbReference type="InterPro" id="IPR036770">
    <property type="entry name" value="Ankyrin_rpt-contain_sf"/>
</dbReference>
<dbReference type="OMA" id="ETEPNTA"/>
<feature type="repeat" description="ANK" evidence="1">
    <location>
        <begin position="112"/>
        <end position="142"/>
    </location>
</feature>
<dbReference type="InterPro" id="IPR002110">
    <property type="entry name" value="Ankyrin_rpt"/>
</dbReference>
<organism evidence="3 4">
    <name type="scientific">Chiloscyllium punctatum</name>
    <name type="common">Brownbanded bambooshark</name>
    <name type="synonym">Hemiscyllium punctatum</name>
    <dbReference type="NCBI Taxonomy" id="137246"/>
    <lineage>
        <taxon>Eukaryota</taxon>
        <taxon>Metazoa</taxon>
        <taxon>Chordata</taxon>
        <taxon>Craniata</taxon>
        <taxon>Vertebrata</taxon>
        <taxon>Chondrichthyes</taxon>
        <taxon>Elasmobranchii</taxon>
        <taxon>Galeomorphii</taxon>
        <taxon>Galeoidea</taxon>
        <taxon>Orectolobiformes</taxon>
        <taxon>Hemiscylliidae</taxon>
        <taxon>Chiloscyllium</taxon>
    </lineage>
</organism>
<accession>A0A401RGA5</accession>
<keyword evidence="4" id="KW-1185">Reference proteome</keyword>
<dbReference type="OrthoDB" id="429841at2759"/>
<name>A0A401RGA5_CHIPU</name>
<proteinExistence type="predicted"/>
<dbReference type="EMBL" id="BEZZ01009375">
    <property type="protein sequence ID" value="GCC17183.1"/>
    <property type="molecule type" value="Genomic_DNA"/>
</dbReference>
<dbReference type="GO" id="GO:0036503">
    <property type="term" value="P:ERAD pathway"/>
    <property type="evidence" value="ECO:0007669"/>
    <property type="project" value="TreeGrafter"/>
</dbReference>
<feature type="compositionally biased region" description="Polar residues" evidence="2">
    <location>
        <begin position="47"/>
        <end position="68"/>
    </location>
</feature>
<dbReference type="PANTHER" id="PTHR16036">
    <property type="entry name" value="ANKYRIN REPEAT AND ZINC FINGER DOMAIN-CONTAINING PROTEIN 1"/>
    <property type="match status" value="1"/>
</dbReference>
<feature type="region of interest" description="Disordered" evidence="2">
    <location>
        <begin position="37"/>
        <end position="85"/>
    </location>
</feature>
<evidence type="ECO:0000256" key="2">
    <source>
        <dbReference type="SAM" id="MobiDB-lite"/>
    </source>
</evidence>